<comment type="caution">
    <text evidence="2">The sequence shown here is derived from an EMBL/GenBank/DDBJ whole genome shotgun (WGS) entry which is preliminary data.</text>
</comment>
<organism evidence="2 3">
    <name type="scientific">Paenibacillus harenae</name>
    <dbReference type="NCBI Taxonomy" id="306543"/>
    <lineage>
        <taxon>Bacteria</taxon>
        <taxon>Bacillati</taxon>
        <taxon>Bacillota</taxon>
        <taxon>Bacilli</taxon>
        <taxon>Bacillales</taxon>
        <taxon>Paenibacillaceae</taxon>
        <taxon>Paenibacillus</taxon>
    </lineage>
</organism>
<dbReference type="EMBL" id="JAUSSU010000001">
    <property type="protein sequence ID" value="MDQ0111220.1"/>
    <property type="molecule type" value="Genomic_DNA"/>
</dbReference>
<gene>
    <name evidence="2" type="ORF">J2T15_000636</name>
</gene>
<protein>
    <submittedName>
        <fullName evidence="2">Uncharacterized protein</fullName>
    </submittedName>
</protein>
<name>A0ABT9TXM9_PAEHA</name>
<dbReference type="RefSeq" id="WP_307200975.1">
    <property type="nucleotide sequence ID" value="NZ_JAUSSU010000001.1"/>
</dbReference>
<keyword evidence="3" id="KW-1185">Reference proteome</keyword>
<evidence type="ECO:0000256" key="1">
    <source>
        <dbReference type="SAM" id="MobiDB-lite"/>
    </source>
</evidence>
<dbReference type="Proteomes" id="UP001229346">
    <property type="component" value="Unassembled WGS sequence"/>
</dbReference>
<sequence>MRVSESMRTIREIERSAAYTRIQPASRYGAYPYREGEPQLPPQSPDDDWSRELRRAAGSASEWQQLTKQALAVIDRILASEQREQGQISTQSAMRTDQLKQLATQISVLRTSYSGNAEYLRPEAWLPIEQVIRHADESDRQRLDDISLLRKLRSALASSSEQRTSQLIRLTPHPALPYAAYYSSMQSYWPLPAIGTLMNRYY</sequence>
<accession>A0ABT9TXM9</accession>
<proteinExistence type="predicted"/>
<evidence type="ECO:0000313" key="3">
    <source>
        <dbReference type="Proteomes" id="UP001229346"/>
    </source>
</evidence>
<reference evidence="2 3" key="1">
    <citation type="submission" date="2023-07" db="EMBL/GenBank/DDBJ databases">
        <title>Sorghum-associated microbial communities from plants grown in Nebraska, USA.</title>
        <authorList>
            <person name="Schachtman D."/>
        </authorList>
    </citation>
    <scope>NUCLEOTIDE SEQUENCE [LARGE SCALE GENOMIC DNA]</scope>
    <source>
        <strain evidence="2 3">CC482</strain>
    </source>
</reference>
<feature type="region of interest" description="Disordered" evidence="1">
    <location>
        <begin position="30"/>
        <end position="55"/>
    </location>
</feature>
<evidence type="ECO:0000313" key="2">
    <source>
        <dbReference type="EMBL" id="MDQ0111220.1"/>
    </source>
</evidence>